<accession>A0A371K5R4</accession>
<dbReference type="EMBL" id="QTSU01000001">
    <property type="protein sequence ID" value="RDZ29283.1"/>
    <property type="molecule type" value="Genomic_DNA"/>
</dbReference>
<keyword evidence="7" id="KW-1185">Reference proteome</keyword>
<reference evidence="6 7" key="1">
    <citation type="submission" date="2018-08" db="EMBL/GenBank/DDBJ databases">
        <title>Lysobacter sp. zong2l5, whole genome shotgun sequence.</title>
        <authorList>
            <person name="Zhang X."/>
            <person name="Feng G."/>
            <person name="Zhu H."/>
        </authorList>
    </citation>
    <scope>NUCLEOTIDE SEQUENCE [LARGE SCALE GENOMIC DNA]</scope>
    <source>
        <strain evidence="7">zong2l5</strain>
    </source>
</reference>
<dbReference type="InterPro" id="IPR027417">
    <property type="entry name" value="P-loop_NTPase"/>
</dbReference>
<evidence type="ECO:0000256" key="2">
    <source>
        <dbReference type="ARBA" id="ARBA00022840"/>
    </source>
</evidence>
<dbReference type="Pfam" id="PF00158">
    <property type="entry name" value="Sigma54_activat"/>
    <property type="match status" value="1"/>
</dbReference>
<dbReference type="Proteomes" id="UP000264492">
    <property type="component" value="Unassembled WGS sequence"/>
</dbReference>
<dbReference type="SUPFAM" id="SSF46689">
    <property type="entry name" value="Homeodomain-like"/>
    <property type="match status" value="1"/>
</dbReference>
<keyword evidence="2" id="KW-0067">ATP-binding</keyword>
<evidence type="ECO:0000259" key="5">
    <source>
        <dbReference type="PROSITE" id="PS50045"/>
    </source>
</evidence>
<feature type="domain" description="Sigma-54 factor interaction" evidence="5">
    <location>
        <begin position="16"/>
        <end position="245"/>
    </location>
</feature>
<dbReference type="GO" id="GO:0005524">
    <property type="term" value="F:ATP binding"/>
    <property type="evidence" value="ECO:0007669"/>
    <property type="project" value="UniProtKB-KW"/>
</dbReference>
<dbReference type="RefSeq" id="WP_115858720.1">
    <property type="nucleotide sequence ID" value="NZ_QTSU01000001.1"/>
</dbReference>
<dbReference type="Gene3D" id="3.40.50.300">
    <property type="entry name" value="P-loop containing nucleotide triphosphate hydrolases"/>
    <property type="match status" value="1"/>
</dbReference>
<protein>
    <submittedName>
        <fullName evidence="6">Sigma-54-dependent Fis family transcriptional regulator</fullName>
    </submittedName>
</protein>
<dbReference type="SMART" id="SM00382">
    <property type="entry name" value="AAA"/>
    <property type="match status" value="1"/>
</dbReference>
<evidence type="ECO:0000313" key="7">
    <source>
        <dbReference type="Proteomes" id="UP000264492"/>
    </source>
</evidence>
<dbReference type="PROSITE" id="PS50045">
    <property type="entry name" value="SIGMA54_INTERACT_4"/>
    <property type="match status" value="1"/>
</dbReference>
<dbReference type="Gene3D" id="1.10.8.60">
    <property type="match status" value="1"/>
</dbReference>
<dbReference type="CDD" id="cd00009">
    <property type="entry name" value="AAA"/>
    <property type="match status" value="1"/>
</dbReference>
<gene>
    <name evidence="6" type="ORF">DX914_09420</name>
</gene>
<dbReference type="InterPro" id="IPR003593">
    <property type="entry name" value="AAA+_ATPase"/>
</dbReference>
<sequence>MPQGTAPGRTPHIRGFLYASDACARIAQRLPVIAGSDSSVLIVGETGTGKEICAQALHYLSRRADGPWVAVNCAAVPVELIESELFGHVKGAFTTAHSSRHGLVKEAEGGTMFLDDIDCLPLLAQGKLLRFLQQQEYRPVGCNTVQRSDVRVIAASNRDLRVMVKQNAFRQDLYFRLNVLPVALPPLRERREDIALLAEHFVRQFDQARGGDGRRLSAQALQKLLAYDWPGNVRELRHVIERSVLLAAGARIEADDIAIDPALDADAQAEAPDPAGESFQAAKKRVVERFERQYIETLLALHHGNLTHAAHAAKKNRRAFFELVRKHQIDTRRFNDSP</sequence>
<keyword evidence="3" id="KW-0805">Transcription regulation</keyword>
<dbReference type="SUPFAM" id="SSF52540">
    <property type="entry name" value="P-loop containing nucleoside triphosphate hydrolases"/>
    <property type="match status" value="1"/>
</dbReference>
<evidence type="ECO:0000256" key="1">
    <source>
        <dbReference type="ARBA" id="ARBA00022741"/>
    </source>
</evidence>
<dbReference type="Pfam" id="PF25601">
    <property type="entry name" value="AAA_lid_14"/>
    <property type="match status" value="1"/>
</dbReference>
<dbReference type="FunFam" id="3.40.50.300:FF:000006">
    <property type="entry name" value="DNA-binding transcriptional regulator NtrC"/>
    <property type="match status" value="1"/>
</dbReference>
<evidence type="ECO:0000313" key="6">
    <source>
        <dbReference type="EMBL" id="RDZ29283.1"/>
    </source>
</evidence>
<keyword evidence="1" id="KW-0547">Nucleotide-binding</keyword>
<evidence type="ECO:0000256" key="4">
    <source>
        <dbReference type="ARBA" id="ARBA00023163"/>
    </source>
</evidence>
<dbReference type="PROSITE" id="PS00688">
    <property type="entry name" value="SIGMA54_INTERACT_3"/>
    <property type="match status" value="1"/>
</dbReference>
<dbReference type="PANTHER" id="PTHR32071">
    <property type="entry name" value="TRANSCRIPTIONAL REGULATORY PROTEIN"/>
    <property type="match status" value="1"/>
</dbReference>
<dbReference type="InterPro" id="IPR009057">
    <property type="entry name" value="Homeodomain-like_sf"/>
</dbReference>
<dbReference type="AlphaFoldDB" id="A0A371K5R4"/>
<keyword evidence="4" id="KW-0804">Transcription</keyword>
<dbReference type="OrthoDB" id="9804019at2"/>
<dbReference type="InterPro" id="IPR025944">
    <property type="entry name" value="Sigma_54_int_dom_CS"/>
</dbReference>
<dbReference type="GO" id="GO:0006355">
    <property type="term" value="P:regulation of DNA-templated transcription"/>
    <property type="evidence" value="ECO:0007669"/>
    <property type="project" value="InterPro"/>
</dbReference>
<proteinExistence type="predicted"/>
<dbReference type="Gene3D" id="1.10.10.60">
    <property type="entry name" value="Homeodomain-like"/>
    <property type="match status" value="1"/>
</dbReference>
<dbReference type="PANTHER" id="PTHR32071:SF57">
    <property type="entry name" value="C4-DICARBOXYLATE TRANSPORT TRANSCRIPTIONAL REGULATORY PROTEIN DCTD"/>
    <property type="match status" value="1"/>
</dbReference>
<comment type="caution">
    <text evidence="6">The sequence shown here is derived from an EMBL/GenBank/DDBJ whole genome shotgun (WGS) entry which is preliminary data.</text>
</comment>
<name>A0A371K5R4_9GAMM</name>
<organism evidence="6 7">
    <name type="scientific">Lysobacter silvisoli</name>
    <dbReference type="NCBI Taxonomy" id="2293254"/>
    <lineage>
        <taxon>Bacteria</taxon>
        <taxon>Pseudomonadati</taxon>
        <taxon>Pseudomonadota</taxon>
        <taxon>Gammaproteobacteria</taxon>
        <taxon>Lysobacterales</taxon>
        <taxon>Lysobacteraceae</taxon>
        <taxon>Lysobacter</taxon>
    </lineage>
</organism>
<dbReference type="InterPro" id="IPR002078">
    <property type="entry name" value="Sigma_54_int"/>
</dbReference>
<dbReference type="InterPro" id="IPR058031">
    <property type="entry name" value="AAA_lid_NorR"/>
</dbReference>
<evidence type="ECO:0000256" key="3">
    <source>
        <dbReference type="ARBA" id="ARBA00023015"/>
    </source>
</evidence>